<dbReference type="Proteomes" id="UP000316184">
    <property type="component" value="Unassembled WGS sequence"/>
</dbReference>
<dbReference type="EMBL" id="VIWX01000002">
    <property type="protein sequence ID" value="TWF95545.1"/>
    <property type="molecule type" value="Genomic_DNA"/>
</dbReference>
<name>A0A561U863_9PSEU</name>
<dbReference type="RefSeq" id="WP_145738531.1">
    <property type="nucleotide sequence ID" value="NZ_VIWX01000002.1"/>
</dbReference>
<feature type="compositionally biased region" description="Polar residues" evidence="1">
    <location>
        <begin position="48"/>
        <end position="59"/>
    </location>
</feature>
<feature type="compositionally biased region" description="Basic and acidic residues" evidence="1">
    <location>
        <begin position="102"/>
        <end position="112"/>
    </location>
</feature>
<feature type="region of interest" description="Disordered" evidence="1">
    <location>
        <begin position="1"/>
        <end position="112"/>
    </location>
</feature>
<comment type="caution">
    <text evidence="2">The sequence shown here is derived from an EMBL/GenBank/DDBJ whole genome shotgun (WGS) entry which is preliminary data.</text>
</comment>
<feature type="compositionally biased region" description="Basic and acidic residues" evidence="1">
    <location>
        <begin position="9"/>
        <end position="45"/>
    </location>
</feature>
<dbReference type="AlphaFoldDB" id="A0A561U863"/>
<reference evidence="2 3" key="1">
    <citation type="submission" date="2019-06" db="EMBL/GenBank/DDBJ databases">
        <title>Sequencing the genomes of 1000 actinobacteria strains.</title>
        <authorList>
            <person name="Klenk H.-P."/>
        </authorList>
    </citation>
    <scope>NUCLEOTIDE SEQUENCE [LARGE SCALE GENOMIC DNA]</scope>
    <source>
        <strain evidence="2 3">DSM 46699</strain>
    </source>
</reference>
<protein>
    <recommendedName>
        <fullName evidence="4">Plasmid stabilization protein</fullName>
    </recommendedName>
</protein>
<organism evidence="2 3">
    <name type="scientific">Saccharopolyspora dendranthemae</name>
    <dbReference type="NCBI Taxonomy" id="1181886"/>
    <lineage>
        <taxon>Bacteria</taxon>
        <taxon>Bacillati</taxon>
        <taxon>Actinomycetota</taxon>
        <taxon>Actinomycetes</taxon>
        <taxon>Pseudonocardiales</taxon>
        <taxon>Pseudonocardiaceae</taxon>
        <taxon>Saccharopolyspora</taxon>
    </lineage>
</organism>
<sequence length="112" mass="12998">MPQRAWNQKQERQYEHIKEQTRQRGSSESRAEEIAARTVNKDRAQRGQARQRSKTSVQDISPERRGGLRSGNREGPGGRTKQQLYDDARRAHVPGRSTMSKSELEDALRRKR</sequence>
<evidence type="ECO:0000313" key="2">
    <source>
        <dbReference type="EMBL" id="TWF95545.1"/>
    </source>
</evidence>
<evidence type="ECO:0000256" key="1">
    <source>
        <dbReference type="SAM" id="MobiDB-lite"/>
    </source>
</evidence>
<proteinExistence type="predicted"/>
<keyword evidence="3" id="KW-1185">Reference proteome</keyword>
<accession>A0A561U863</accession>
<dbReference type="OrthoDB" id="8759311at2"/>
<evidence type="ECO:0008006" key="4">
    <source>
        <dbReference type="Google" id="ProtNLM"/>
    </source>
</evidence>
<gene>
    <name evidence="2" type="ORF">FHU35_12542</name>
</gene>
<evidence type="ECO:0000313" key="3">
    <source>
        <dbReference type="Proteomes" id="UP000316184"/>
    </source>
</evidence>